<dbReference type="RefSeq" id="WP_104320307.1">
    <property type="nucleotide sequence ID" value="NZ_PSSX01000001.1"/>
</dbReference>
<evidence type="ECO:0000259" key="1">
    <source>
        <dbReference type="SMART" id="SM01321"/>
    </source>
</evidence>
<dbReference type="OrthoDB" id="9794403at2"/>
<dbReference type="PANTHER" id="PTHR36966">
    <property type="entry name" value="REP-ASSOCIATED TYROSINE TRANSPOSASE"/>
    <property type="match status" value="1"/>
</dbReference>
<organism evidence="2 3">
    <name type="scientific">Marinobacter maroccanus</name>
    <dbReference type="NCBI Taxonomy" id="2055143"/>
    <lineage>
        <taxon>Bacteria</taxon>
        <taxon>Pseudomonadati</taxon>
        <taxon>Pseudomonadota</taxon>
        <taxon>Gammaproteobacteria</taxon>
        <taxon>Pseudomonadales</taxon>
        <taxon>Marinobacteraceae</taxon>
        <taxon>Marinobacter</taxon>
    </lineage>
</organism>
<dbReference type="SUPFAM" id="SSF143422">
    <property type="entry name" value="Transposase IS200-like"/>
    <property type="match status" value="1"/>
</dbReference>
<dbReference type="AlphaFoldDB" id="A0A2S5ZFR9"/>
<sequence>MMNYRRNRVHGGTYFFTVVTADRTPVFNSPAAVACLRTSFGSVMQRFPFVIDAMVVLPDHLHSIWTLPEGDHDFSRRWRLIKTGFTKGAKDIQGLPMCGNGSLWQKRFWEHTIRDGQDFERHVDYIHFNPVKHGYVARASDWPYSSFHRYVREGVLPVDWAVDEDLLVGVGRE</sequence>
<dbReference type="InterPro" id="IPR036515">
    <property type="entry name" value="Transposase_17_sf"/>
</dbReference>
<dbReference type="GO" id="GO:0043565">
    <property type="term" value="F:sequence-specific DNA binding"/>
    <property type="evidence" value="ECO:0007669"/>
    <property type="project" value="TreeGrafter"/>
</dbReference>
<evidence type="ECO:0000313" key="2">
    <source>
        <dbReference type="EMBL" id="PPI86054.1"/>
    </source>
</evidence>
<dbReference type="Proteomes" id="UP000239917">
    <property type="component" value="Unassembled WGS sequence"/>
</dbReference>
<name>A0A2S5ZFR9_9GAMM</name>
<protein>
    <submittedName>
        <fullName evidence="2">Transposase</fullName>
    </submittedName>
</protein>
<dbReference type="PROSITE" id="PS51257">
    <property type="entry name" value="PROKAR_LIPOPROTEIN"/>
    <property type="match status" value="1"/>
</dbReference>
<dbReference type="Gene3D" id="3.30.70.1290">
    <property type="entry name" value="Transposase IS200-like"/>
    <property type="match status" value="1"/>
</dbReference>
<comment type="caution">
    <text evidence="2">The sequence shown here is derived from an EMBL/GenBank/DDBJ whole genome shotgun (WGS) entry which is preliminary data.</text>
</comment>
<gene>
    <name evidence="2" type="ORF">KEHDKFFH_01665</name>
</gene>
<dbReference type="InterPro" id="IPR002686">
    <property type="entry name" value="Transposase_17"/>
</dbReference>
<dbReference type="GO" id="GO:0004803">
    <property type="term" value="F:transposase activity"/>
    <property type="evidence" value="ECO:0007669"/>
    <property type="project" value="InterPro"/>
</dbReference>
<feature type="domain" description="Transposase IS200-like" evidence="1">
    <location>
        <begin position="9"/>
        <end position="129"/>
    </location>
</feature>
<dbReference type="PANTHER" id="PTHR36966:SF1">
    <property type="entry name" value="REP-ASSOCIATED TYROSINE TRANSPOSASE"/>
    <property type="match status" value="1"/>
</dbReference>
<keyword evidence="3" id="KW-1185">Reference proteome</keyword>
<dbReference type="SMART" id="SM01321">
    <property type="entry name" value="Y1_Tnp"/>
    <property type="match status" value="1"/>
</dbReference>
<accession>A0A2S5ZFR9</accession>
<evidence type="ECO:0000313" key="3">
    <source>
        <dbReference type="Proteomes" id="UP000239917"/>
    </source>
</evidence>
<dbReference type="NCBIfam" id="NF047646">
    <property type="entry name" value="REP_Tyr_transpos"/>
    <property type="match status" value="1"/>
</dbReference>
<proteinExistence type="predicted"/>
<reference evidence="2 3" key="1">
    <citation type="submission" date="2018-01" db="EMBL/GenBank/DDBJ databases">
        <title>Complete genome sequences of the type strains of Marinobacter flavimaris and Marinobacter maroccanus.</title>
        <authorList>
            <person name="Palau M."/>
            <person name="Boujida N."/>
            <person name="Manresa A."/>
            <person name="Minana-Galbis D."/>
        </authorList>
    </citation>
    <scope>NUCLEOTIDE SEQUENCE [LARGE SCALE GENOMIC DNA]</scope>
    <source>
        <strain evidence="2 3">N4</strain>
    </source>
</reference>
<dbReference type="InterPro" id="IPR052715">
    <property type="entry name" value="RAYT_transposase"/>
</dbReference>
<dbReference type="GO" id="GO:0006313">
    <property type="term" value="P:DNA transposition"/>
    <property type="evidence" value="ECO:0007669"/>
    <property type="project" value="InterPro"/>
</dbReference>
<dbReference type="EMBL" id="PSSX01000001">
    <property type="protein sequence ID" value="PPI86054.1"/>
    <property type="molecule type" value="Genomic_DNA"/>
</dbReference>